<evidence type="ECO:0000313" key="1">
    <source>
        <dbReference type="EMBL" id="APV34820.1"/>
    </source>
</evidence>
<dbReference type="AlphaFoldDB" id="A0A1P8EF50"/>
<name>A0A1P8EF50_9GAMM</name>
<sequence length="145" mass="16391">MSTQGKRKPLTHGTLSGYQHYKCRCNKCRAVKLAYEKKLKEQKGLKKPELVGPKPIAHGTSNSYQYYGCRCEICSAFMRGYRLGSKCESALQVKPEGELTPVIQIKSEEYERQRICGTAEAYSFGCTCELCLTEGRSQYLKMVVV</sequence>
<protein>
    <submittedName>
        <fullName evidence="1">Uncharacterized protein</fullName>
    </submittedName>
</protein>
<dbReference type="EMBL" id="CP016896">
    <property type="protein sequence ID" value="APV34820.1"/>
    <property type="molecule type" value="Genomic_DNA"/>
</dbReference>
<accession>A0A1P8EF50</accession>
<dbReference type="RefSeq" id="WP_076032069.1">
    <property type="nucleotide sequence ID" value="NZ_CP016896.1"/>
</dbReference>
<organism evidence="1 2">
    <name type="scientific">Acinetobacter soli</name>
    <dbReference type="NCBI Taxonomy" id="487316"/>
    <lineage>
        <taxon>Bacteria</taxon>
        <taxon>Pseudomonadati</taxon>
        <taxon>Pseudomonadota</taxon>
        <taxon>Gammaproteobacteria</taxon>
        <taxon>Moraxellales</taxon>
        <taxon>Moraxellaceae</taxon>
        <taxon>Acinetobacter</taxon>
    </lineage>
</organism>
<reference evidence="1 2" key="1">
    <citation type="submission" date="2016-08" db="EMBL/GenBank/DDBJ databases">
        <title>Complete genome sequence of Acinetobacter baylyi strain GFJ2.</title>
        <authorList>
            <person name="Tabata M."/>
            <person name="Kuboki S."/>
            <person name="Gibu N."/>
            <person name="Kinouchi Y."/>
            <person name="Vangnai A."/>
            <person name="Kasai D."/>
            <person name="Fukuda M."/>
        </authorList>
    </citation>
    <scope>NUCLEOTIDE SEQUENCE [LARGE SCALE GENOMIC DNA]</scope>
    <source>
        <strain evidence="1 2">GFJ2</strain>
    </source>
</reference>
<evidence type="ECO:0000313" key="2">
    <source>
        <dbReference type="Proteomes" id="UP000185674"/>
    </source>
</evidence>
<dbReference type="KEGG" id="asol:BEN76_01805"/>
<gene>
    <name evidence="1" type="ORF">BEN76_01805</name>
</gene>
<dbReference type="Proteomes" id="UP000185674">
    <property type="component" value="Chromosome"/>
</dbReference>
<proteinExistence type="predicted"/>
<dbReference type="STRING" id="487316.BEN76_01805"/>